<dbReference type="KEGG" id="bfo:118418542"/>
<keyword evidence="1" id="KW-0245">EGF-like domain</keyword>
<keyword evidence="3" id="KW-1133">Transmembrane helix</keyword>
<reference evidence="7" key="2">
    <citation type="submission" date="2025-08" db="UniProtKB">
        <authorList>
            <consortium name="RefSeq"/>
        </authorList>
    </citation>
    <scope>IDENTIFICATION</scope>
    <source>
        <strain evidence="7">S238N-H82</strain>
        <tissue evidence="7">Testes</tissue>
    </source>
</reference>
<dbReference type="PANTHER" id="PTHR12332:SF1">
    <property type="entry name" value="KEREN-RELATED"/>
    <property type="match status" value="1"/>
</dbReference>
<dbReference type="Gene3D" id="2.10.25.10">
    <property type="entry name" value="Laminin"/>
    <property type="match status" value="1"/>
</dbReference>
<keyword evidence="1" id="KW-1015">Disulfide bond</keyword>
<keyword evidence="3" id="KW-0812">Transmembrane</keyword>
<feature type="chain" id="PRO_5039904499" evidence="4">
    <location>
        <begin position="25"/>
        <end position="174"/>
    </location>
</feature>
<dbReference type="PROSITE" id="PS00022">
    <property type="entry name" value="EGF_1"/>
    <property type="match status" value="1"/>
</dbReference>
<reference evidence="6" key="1">
    <citation type="journal article" date="2020" name="Nat. Ecol. Evol.">
        <title>Deeply conserved synteny resolves early events in vertebrate evolution.</title>
        <authorList>
            <person name="Simakov O."/>
            <person name="Marletaz F."/>
            <person name="Yue J.X."/>
            <person name="O'Connell B."/>
            <person name="Jenkins J."/>
            <person name="Brandt A."/>
            <person name="Calef R."/>
            <person name="Tung C.H."/>
            <person name="Huang T.K."/>
            <person name="Schmutz J."/>
            <person name="Satoh N."/>
            <person name="Yu J.K."/>
            <person name="Putnam N.H."/>
            <person name="Green R.E."/>
            <person name="Rokhsar D.S."/>
        </authorList>
    </citation>
    <scope>NUCLEOTIDE SEQUENCE [LARGE SCALE GENOMIC DNA]</scope>
    <source>
        <strain evidence="6">S238N-H82</strain>
    </source>
</reference>
<comment type="caution">
    <text evidence="1">Lacks conserved residue(s) required for the propagation of feature annotation.</text>
</comment>
<dbReference type="PANTHER" id="PTHR12332">
    <property type="entry name" value="KEREN-RELATED"/>
    <property type="match status" value="1"/>
</dbReference>
<organism evidence="6 7">
    <name type="scientific">Branchiostoma floridae</name>
    <name type="common">Florida lancelet</name>
    <name type="synonym">Amphioxus</name>
    <dbReference type="NCBI Taxonomy" id="7739"/>
    <lineage>
        <taxon>Eukaryota</taxon>
        <taxon>Metazoa</taxon>
        <taxon>Chordata</taxon>
        <taxon>Cephalochordata</taxon>
        <taxon>Leptocardii</taxon>
        <taxon>Amphioxiformes</taxon>
        <taxon>Branchiostomatidae</taxon>
        <taxon>Branchiostoma</taxon>
    </lineage>
</organism>
<keyword evidence="3" id="KW-0472">Membrane</keyword>
<evidence type="ECO:0000313" key="7">
    <source>
        <dbReference type="RefSeq" id="XP_035680424.1"/>
    </source>
</evidence>
<feature type="signal peptide" evidence="4">
    <location>
        <begin position="1"/>
        <end position="24"/>
    </location>
</feature>
<evidence type="ECO:0000256" key="3">
    <source>
        <dbReference type="SAM" id="Phobius"/>
    </source>
</evidence>
<dbReference type="RefSeq" id="XP_035680424.1">
    <property type="nucleotide sequence ID" value="XM_035824531.1"/>
</dbReference>
<evidence type="ECO:0000259" key="5">
    <source>
        <dbReference type="PROSITE" id="PS50026"/>
    </source>
</evidence>
<proteinExistence type="predicted"/>
<keyword evidence="4" id="KW-0732">Signal</keyword>
<feature type="transmembrane region" description="Helical" evidence="3">
    <location>
        <begin position="121"/>
        <end position="146"/>
    </location>
</feature>
<evidence type="ECO:0000256" key="4">
    <source>
        <dbReference type="SAM" id="SignalP"/>
    </source>
</evidence>
<dbReference type="AlphaFoldDB" id="A0A9J7LCL5"/>
<dbReference type="InterPro" id="IPR043403">
    <property type="entry name" value="Gurken/Spitz"/>
</dbReference>
<dbReference type="GO" id="GO:0048018">
    <property type="term" value="F:receptor ligand activity"/>
    <property type="evidence" value="ECO:0007669"/>
    <property type="project" value="InterPro"/>
</dbReference>
<feature type="region of interest" description="Disordered" evidence="2">
    <location>
        <begin position="152"/>
        <end position="174"/>
    </location>
</feature>
<dbReference type="Proteomes" id="UP000001554">
    <property type="component" value="Chromosome 6"/>
</dbReference>
<protein>
    <submittedName>
        <fullName evidence="7">Tomoregulin-2-like isoform X1</fullName>
    </submittedName>
</protein>
<feature type="domain" description="EGF-like" evidence="5">
    <location>
        <begin position="57"/>
        <end position="102"/>
    </location>
</feature>
<sequence>MRPQSVWNVLLAVGYWCLIQVAKAQIQTEEERLDSSTAPTSLGLMRTKMPEDRYTTTQLPCPSRRYDGFCLNGGVCLTVQVGHNHREPRCECPIDYIGRRCERSNPLYLETQSGKPEDKNYVIAGAVCGGIIILALVGIICILVSWKRERQARQNSRDPEKNRPENGHLTEGDN</sequence>
<feature type="disulfide bond" evidence="1">
    <location>
        <begin position="92"/>
        <end position="101"/>
    </location>
</feature>
<dbReference type="SUPFAM" id="SSF57196">
    <property type="entry name" value="EGF/Laminin"/>
    <property type="match status" value="1"/>
</dbReference>
<dbReference type="GO" id="GO:0007173">
    <property type="term" value="P:epidermal growth factor receptor signaling pathway"/>
    <property type="evidence" value="ECO:0007669"/>
    <property type="project" value="InterPro"/>
</dbReference>
<dbReference type="InterPro" id="IPR000742">
    <property type="entry name" value="EGF"/>
</dbReference>
<evidence type="ECO:0000256" key="2">
    <source>
        <dbReference type="SAM" id="MobiDB-lite"/>
    </source>
</evidence>
<keyword evidence="6" id="KW-1185">Reference proteome</keyword>
<accession>A0A9J7LCL5</accession>
<dbReference type="SMART" id="SM00181">
    <property type="entry name" value="EGF"/>
    <property type="match status" value="1"/>
</dbReference>
<evidence type="ECO:0000256" key="1">
    <source>
        <dbReference type="PROSITE-ProRule" id="PRU00076"/>
    </source>
</evidence>
<dbReference type="GO" id="GO:0005154">
    <property type="term" value="F:epidermal growth factor receptor binding"/>
    <property type="evidence" value="ECO:0007669"/>
    <property type="project" value="InterPro"/>
</dbReference>
<dbReference type="PROSITE" id="PS50026">
    <property type="entry name" value="EGF_3"/>
    <property type="match status" value="1"/>
</dbReference>
<dbReference type="OrthoDB" id="9993217at2759"/>
<name>A0A9J7LCL5_BRAFL</name>
<gene>
    <name evidence="7" type="primary">LOC118418542</name>
</gene>
<evidence type="ECO:0000313" key="6">
    <source>
        <dbReference type="Proteomes" id="UP000001554"/>
    </source>
</evidence>
<dbReference type="GeneID" id="118418542"/>